<organism evidence="2 3">
    <name type="scientific">Pseudoneobacillus rhizosphaerae</name>
    <dbReference type="NCBI Taxonomy" id="2880968"/>
    <lineage>
        <taxon>Bacteria</taxon>
        <taxon>Bacillati</taxon>
        <taxon>Bacillota</taxon>
        <taxon>Bacilli</taxon>
        <taxon>Bacillales</taxon>
        <taxon>Bacillaceae</taxon>
        <taxon>Pseudoneobacillus</taxon>
    </lineage>
</organism>
<feature type="transmembrane region" description="Helical" evidence="1">
    <location>
        <begin position="44"/>
        <end position="61"/>
    </location>
</feature>
<accession>A0A9C7G7B1</accession>
<keyword evidence="1" id="KW-0812">Transmembrane</keyword>
<gene>
    <name evidence="2" type="ORF">NEOCIP111885_00753</name>
</gene>
<comment type="caution">
    <text evidence="2">The sequence shown here is derived from an EMBL/GenBank/DDBJ whole genome shotgun (WGS) entry which is preliminary data.</text>
</comment>
<feature type="transmembrane region" description="Helical" evidence="1">
    <location>
        <begin position="6"/>
        <end position="23"/>
    </location>
</feature>
<keyword evidence="3" id="KW-1185">Reference proteome</keyword>
<evidence type="ECO:0000313" key="2">
    <source>
        <dbReference type="EMBL" id="CAG9607063.1"/>
    </source>
</evidence>
<evidence type="ECO:0000313" key="3">
    <source>
        <dbReference type="Proteomes" id="UP000789845"/>
    </source>
</evidence>
<keyword evidence="1" id="KW-1133">Transmembrane helix</keyword>
<proteinExistence type="predicted"/>
<dbReference type="AlphaFoldDB" id="A0A9C7G7B1"/>
<name>A0A9C7G7B1_9BACI</name>
<evidence type="ECO:0000256" key="1">
    <source>
        <dbReference type="SAM" id="Phobius"/>
    </source>
</evidence>
<dbReference type="RefSeq" id="WP_230495348.1">
    <property type="nucleotide sequence ID" value="NZ_CAKJTG010000004.1"/>
</dbReference>
<protein>
    <submittedName>
        <fullName evidence="2">Uncharacterized protein</fullName>
    </submittedName>
</protein>
<reference evidence="2" key="1">
    <citation type="submission" date="2021-10" db="EMBL/GenBank/DDBJ databases">
        <authorList>
            <person name="Criscuolo A."/>
        </authorList>
    </citation>
    <scope>NUCLEOTIDE SEQUENCE</scope>
    <source>
        <strain evidence="2">CIP111885</strain>
    </source>
</reference>
<dbReference type="EMBL" id="CAKJTG010000004">
    <property type="protein sequence ID" value="CAG9607063.1"/>
    <property type="molecule type" value="Genomic_DNA"/>
</dbReference>
<feature type="transmembrane region" description="Helical" evidence="1">
    <location>
        <begin position="73"/>
        <end position="93"/>
    </location>
</feature>
<dbReference type="Proteomes" id="UP000789845">
    <property type="component" value="Unassembled WGS sequence"/>
</dbReference>
<keyword evidence="1" id="KW-0472">Membrane</keyword>
<sequence>MGIELAIILLTYITILVMSYMIIICMKDKDERGIRIVNQAYQNAFSILLFSILVVIALIKLPHITLNNQTTSYLILISKFISVLTLGGSIFLLNRNK</sequence>